<gene>
    <name evidence="1" type="ORF">QFC24_007032</name>
</gene>
<dbReference type="EMBL" id="JASBWV010000046">
    <property type="protein sequence ID" value="KAJ9115323.1"/>
    <property type="molecule type" value="Genomic_DNA"/>
</dbReference>
<dbReference type="Proteomes" id="UP001234202">
    <property type="component" value="Unassembled WGS sequence"/>
</dbReference>
<proteinExistence type="predicted"/>
<organism evidence="1 2">
    <name type="scientific">Naganishia onofrii</name>
    <dbReference type="NCBI Taxonomy" id="1851511"/>
    <lineage>
        <taxon>Eukaryota</taxon>
        <taxon>Fungi</taxon>
        <taxon>Dikarya</taxon>
        <taxon>Basidiomycota</taxon>
        <taxon>Agaricomycotina</taxon>
        <taxon>Tremellomycetes</taxon>
        <taxon>Filobasidiales</taxon>
        <taxon>Filobasidiaceae</taxon>
        <taxon>Naganishia</taxon>
    </lineage>
</organism>
<evidence type="ECO:0000313" key="1">
    <source>
        <dbReference type="EMBL" id="KAJ9115323.1"/>
    </source>
</evidence>
<protein>
    <submittedName>
        <fullName evidence="1">Uncharacterized protein</fullName>
    </submittedName>
</protein>
<reference evidence="1" key="1">
    <citation type="submission" date="2023-04" db="EMBL/GenBank/DDBJ databases">
        <title>Draft Genome sequencing of Naganishia species isolated from polar environments using Oxford Nanopore Technology.</title>
        <authorList>
            <person name="Leo P."/>
            <person name="Venkateswaran K."/>
        </authorList>
    </citation>
    <scope>NUCLEOTIDE SEQUENCE</scope>
    <source>
        <strain evidence="1">DBVPG 5303</strain>
    </source>
</reference>
<keyword evidence="2" id="KW-1185">Reference proteome</keyword>
<name>A0ACC2WV64_9TREE</name>
<accession>A0ACC2WV64</accession>
<evidence type="ECO:0000313" key="2">
    <source>
        <dbReference type="Proteomes" id="UP001234202"/>
    </source>
</evidence>
<sequence>MDVRTRQALFRKSESISGRPDWLLDRILLSCGLVWLSYRSSVPILCEVSSERSMASATPRRLATAWKYFVGGIRNPIVWEELWWPSAIQDGLIPIMAFTSQCYFGRRAYILLGRRRWFLWVIVTWSSVTGLCGVALAATAYAWAHTSRAFAIPSQVVTTLWMGLSALLDGLLTTILICCLWRSRSPSLNRTNDLIRQMITLTLETVLLTHICGAVMCVLFLSQPAQHRTKTTAFWICLEIITELYALSIVFTINARSSSRQTFHGAPPPSPALATPAQSITQQNIQTGQVTTENFIDPRRLDFVVEGMQDVSRFSYHFPASTAQGAAATDIDEGVEDELLELSVLPLKGNEGSAPMDATKKLAESVSLSETKNEEQLGNVKKGRKRISRWGKGL</sequence>
<comment type="caution">
    <text evidence="1">The sequence shown here is derived from an EMBL/GenBank/DDBJ whole genome shotgun (WGS) entry which is preliminary data.</text>
</comment>